<dbReference type="CDD" id="cd00090">
    <property type="entry name" value="HTH_ARSR"/>
    <property type="match status" value="1"/>
</dbReference>
<feature type="domain" description="IclR-ED" evidence="5">
    <location>
        <begin position="67"/>
        <end position="251"/>
    </location>
</feature>
<dbReference type="InterPro" id="IPR005471">
    <property type="entry name" value="Tscrpt_reg_IclR_N"/>
</dbReference>
<keyword evidence="2" id="KW-0238">DNA-binding</keyword>
<dbReference type="InterPro" id="IPR029016">
    <property type="entry name" value="GAF-like_dom_sf"/>
</dbReference>
<dbReference type="Gene3D" id="3.30.450.40">
    <property type="match status" value="1"/>
</dbReference>
<comment type="caution">
    <text evidence="6">The sequence shown here is derived from an EMBL/GenBank/DDBJ whole genome shotgun (WGS) entry which is preliminary data.</text>
</comment>
<dbReference type="SUPFAM" id="SSF46785">
    <property type="entry name" value="Winged helix' DNA-binding domain"/>
    <property type="match status" value="1"/>
</dbReference>
<feature type="domain" description="HTH iclR-type" evidence="4">
    <location>
        <begin position="6"/>
        <end position="66"/>
    </location>
</feature>
<keyword evidence="7" id="KW-1185">Reference proteome</keyword>
<reference evidence="6 7" key="1">
    <citation type="submission" date="2022-10" db="EMBL/GenBank/DDBJ databases">
        <authorList>
            <person name="Xie J."/>
            <person name="Shen N."/>
        </authorList>
    </citation>
    <scope>NUCLEOTIDE SEQUENCE [LARGE SCALE GENOMIC DNA]</scope>
    <source>
        <strain evidence="6 7">YIM65594</strain>
    </source>
</reference>
<dbReference type="PANTHER" id="PTHR30136:SF35">
    <property type="entry name" value="HTH-TYPE TRANSCRIPTIONAL REGULATOR RV1719"/>
    <property type="match status" value="1"/>
</dbReference>
<name>A0ABU6FJG7_9ACTN</name>
<dbReference type="PROSITE" id="PS51078">
    <property type="entry name" value="ICLR_ED"/>
    <property type="match status" value="1"/>
</dbReference>
<sequence length="256" mass="27112">MAAENLSSVHRALDVLRALAQGPMGVQEVAQAVGREKTQVSRTLKVLAQEGFLERDPRTLRYRVGWQLLALASSAGEERLYGEAPPVLRDLVHRVGEPAYLTVLSGHGVVTVLTERTSRGLQAHEWIGRTSPLNCTSAGRALLFGLPDDQVAALLTTENGAPLPGTDAAPRDASAVLERLRAERARGFAVAAEEMEPGLIAVAVPVHDHRGDVVAAVNVSAPVFRLPPEALPQVAEAVVAAAHQLSARLNGAPPRG</sequence>
<evidence type="ECO:0000313" key="7">
    <source>
        <dbReference type="Proteomes" id="UP001354931"/>
    </source>
</evidence>
<evidence type="ECO:0000259" key="4">
    <source>
        <dbReference type="PROSITE" id="PS51077"/>
    </source>
</evidence>
<dbReference type="InterPro" id="IPR014757">
    <property type="entry name" value="Tscrpt_reg_IclR_C"/>
</dbReference>
<dbReference type="PROSITE" id="PS51077">
    <property type="entry name" value="HTH_ICLR"/>
    <property type="match status" value="1"/>
</dbReference>
<proteinExistence type="predicted"/>
<dbReference type="Proteomes" id="UP001354931">
    <property type="component" value="Unassembled WGS sequence"/>
</dbReference>
<evidence type="ECO:0000256" key="2">
    <source>
        <dbReference type="ARBA" id="ARBA00023125"/>
    </source>
</evidence>
<protein>
    <submittedName>
        <fullName evidence="6">IclR family transcriptional regulator</fullName>
    </submittedName>
</protein>
<keyword evidence="1" id="KW-0805">Transcription regulation</keyword>
<organism evidence="6 7">
    <name type="scientific">Streptomyces endophyticus</name>
    <dbReference type="NCBI Taxonomy" id="714166"/>
    <lineage>
        <taxon>Bacteria</taxon>
        <taxon>Bacillati</taxon>
        <taxon>Actinomycetota</taxon>
        <taxon>Actinomycetes</taxon>
        <taxon>Kitasatosporales</taxon>
        <taxon>Streptomycetaceae</taxon>
        <taxon>Streptomyces</taxon>
    </lineage>
</organism>
<keyword evidence="3" id="KW-0804">Transcription</keyword>
<accession>A0ABU6FJG7</accession>
<dbReference type="Pfam" id="PF09339">
    <property type="entry name" value="HTH_IclR"/>
    <property type="match status" value="1"/>
</dbReference>
<dbReference type="SMART" id="SM00346">
    <property type="entry name" value="HTH_ICLR"/>
    <property type="match status" value="1"/>
</dbReference>
<dbReference type="Gene3D" id="1.10.10.10">
    <property type="entry name" value="Winged helix-like DNA-binding domain superfamily/Winged helix DNA-binding domain"/>
    <property type="match status" value="1"/>
</dbReference>
<gene>
    <name evidence="6" type="ORF">OKJ99_42655</name>
</gene>
<dbReference type="EMBL" id="JAOZYC010000208">
    <property type="protein sequence ID" value="MEB8344199.1"/>
    <property type="molecule type" value="Genomic_DNA"/>
</dbReference>
<dbReference type="InterPro" id="IPR036388">
    <property type="entry name" value="WH-like_DNA-bd_sf"/>
</dbReference>
<dbReference type="InterPro" id="IPR050707">
    <property type="entry name" value="HTH_MetabolicPath_Reg"/>
</dbReference>
<evidence type="ECO:0000256" key="1">
    <source>
        <dbReference type="ARBA" id="ARBA00023015"/>
    </source>
</evidence>
<dbReference type="InterPro" id="IPR011991">
    <property type="entry name" value="ArsR-like_HTH"/>
</dbReference>
<dbReference type="Pfam" id="PF01614">
    <property type="entry name" value="IclR_C"/>
    <property type="match status" value="1"/>
</dbReference>
<evidence type="ECO:0000256" key="3">
    <source>
        <dbReference type="ARBA" id="ARBA00023163"/>
    </source>
</evidence>
<evidence type="ECO:0000259" key="5">
    <source>
        <dbReference type="PROSITE" id="PS51078"/>
    </source>
</evidence>
<dbReference type="PANTHER" id="PTHR30136">
    <property type="entry name" value="HELIX-TURN-HELIX TRANSCRIPTIONAL REGULATOR, ICLR FAMILY"/>
    <property type="match status" value="1"/>
</dbReference>
<evidence type="ECO:0000313" key="6">
    <source>
        <dbReference type="EMBL" id="MEB8344199.1"/>
    </source>
</evidence>
<dbReference type="SUPFAM" id="SSF55781">
    <property type="entry name" value="GAF domain-like"/>
    <property type="match status" value="1"/>
</dbReference>
<dbReference type="InterPro" id="IPR036390">
    <property type="entry name" value="WH_DNA-bd_sf"/>
</dbReference>
<dbReference type="RefSeq" id="WP_326024050.1">
    <property type="nucleotide sequence ID" value="NZ_JAOZYC010000208.1"/>
</dbReference>